<protein>
    <submittedName>
        <fullName evidence="2">Uncharacterized protein</fullName>
    </submittedName>
</protein>
<reference evidence="2 3" key="1">
    <citation type="journal article" date="2021" name="Elife">
        <title>Chloroplast acquisition without the gene transfer in kleptoplastic sea slugs, Plakobranchus ocellatus.</title>
        <authorList>
            <person name="Maeda T."/>
            <person name="Takahashi S."/>
            <person name="Yoshida T."/>
            <person name="Shimamura S."/>
            <person name="Takaki Y."/>
            <person name="Nagai Y."/>
            <person name="Toyoda A."/>
            <person name="Suzuki Y."/>
            <person name="Arimoto A."/>
            <person name="Ishii H."/>
            <person name="Satoh N."/>
            <person name="Nishiyama T."/>
            <person name="Hasebe M."/>
            <person name="Maruyama T."/>
            <person name="Minagawa J."/>
            <person name="Obokata J."/>
            <person name="Shigenobu S."/>
        </authorList>
    </citation>
    <scope>NUCLEOTIDE SEQUENCE [LARGE SCALE GENOMIC DNA]</scope>
</reference>
<sequence>MLLRFHEPIPSSDLIRNTDRLLPLATPSIRRSHTNFRFLCFYFLVGRYTVIDVTSKLQSCFQYSSEKAENFRGKKRREKKHALEGLNRVRFGITLAVAEYNMGSLDNHSTRLQTYLSHNLSGPKKRDSRRIKRAETAHQAPAKKRHEVRKQAEQQVQQDAVRADGGPSYIARGF</sequence>
<evidence type="ECO:0000313" key="3">
    <source>
        <dbReference type="Proteomes" id="UP000735302"/>
    </source>
</evidence>
<proteinExistence type="predicted"/>
<organism evidence="2 3">
    <name type="scientific">Plakobranchus ocellatus</name>
    <dbReference type="NCBI Taxonomy" id="259542"/>
    <lineage>
        <taxon>Eukaryota</taxon>
        <taxon>Metazoa</taxon>
        <taxon>Spiralia</taxon>
        <taxon>Lophotrochozoa</taxon>
        <taxon>Mollusca</taxon>
        <taxon>Gastropoda</taxon>
        <taxon>Heterobranchia</taxon>
        <taxon>Euthyneura</taxon>
        <taxon>Panpulmonata</taxon>
        <taxon>Sacoglossa</taxon>
        <taxon>Placobranchoidea</taxon>
        <taxon>Plakobranchidae</taxon>
        <taxon>Plakobranchus</taxon>
    </lineage>
</organism>
<dbReference type="Proteomes" id="UP000735302">
    <property type="component" value="Unassembled WGS sequence"/>
</dbReference>
<evidence type="ECO:0000256" key="1">
    <source>
        <dbReference type="SAM" id="MobiDB-lite"/>
    </source>
</evidence>
<comment type="caution">
    <text evidence="2">The sequence shown here is derived from an EMBL/GenBank/DDBJ whole genome shotgun (WGS) entry which is preliminary data.</text>
</comment>
<name>A0AAV4DNA6_9GAST</name>
<feature type="region of interest" description="Disordered" evidence="1">
    <location>
        <begin position="119"/>
        <end position="174"/>
    </location>
</feature>
<accession>A0AAV4DNA6</accession>
<dbReference type="AlphaFoldDB" id="A0AAV4DNA6"/>
<keyword evidence="3" id="KW-1185">Reference proteome</keyword>
<gene>
    <name evidence="2" type="ORF">PoB_007212600</name>
</gene>
<evidence type="ECO:0000313" key="2">
    <source>
        <dbReference type="EMBL" id="GFO45621.1"/>
    </source>
</evidence>
<dbReference type="EMBL" id="BLXT01008064">
    <property type="protein sequence ID" value="GFO45621.1"/>
    <property type="molecule type" value="Genomic_DNA"/>
</dbReference>